<dbReference type="InterPro" id="IPR000209">
    <property type="entry name" value="Peptidase_S8/S53_dom"/>
</dbReference>
<dbReference type="Proteomes" id="UP000006001">
    <property type="component" value="Unassembled WGS sequence"/>
</dbReference>
<organism evidence="15 16">
    <name type="scientific">Slackia exigua (strain ATCC 700122 / DSM 15923 / CIP 105133 / JCM 11022 / KCTC 5966 / S-7)</name>
    <dbReference type="NCBI Taxonomy" id="649764"/>
    <lineage>
        <taxon>Bacteria</taxon>
        <taxon>Bacillati</taxon>
        <taxon>Actinomycetota</taxon>
        <taxon>Coriobacteriia</taxon>
        <taxon>Eggerthellales</taxon>
        <taxon>Eggerthellaceae</taxon>
        <taxon>Slackia</taxon>
    </lineage>
</organism>
<evidence type="ECO:0000256" key="3">
    <source>
        <dbReference type="ARBA" id="ARBA00022614"/>
    </source>
</evidence>
<comment type="similarity">
    <text evidence="1 9">Belongs to the peptidase S8 family.</text>
</comment>
<keyword evidence="4 9" id="KW-0645">Protease</keyword>
<feature type="domain" description="Peptidase S8/S53" evidence="13">
    <location>
        <begin position="182"/>
        <end position="634"/>
    </location>
</feature>
<dbReference type="GO" id="GO:0006508">
    <property type="term" value="P:proteolysis"/>
    <property type="evidence" value="ECO:0007669"/>
    <property type="project" value="UniProtKB-KW"/>
</dbReference>
<feature type="active site" description="Charge relay system" evidence="8 9">
    <location>
        <position position="191"/>
    </location>
</feature>
<feature type="compositionally biased region" description="Pro residues" evidence="10">
    <location>
        <begin position="1655"/>
        <end position="1671"/>
    </location>
</feature>
<feature type="region of interest" description="Disordered" evidence="10">
    <location>
        <begin position="155"/>
        <end position="180"/>
    </location>
</feature>
<dbReference type="CDD" id="cd07475">
    <property type="entry name" value="Peptidases_S8_C5a_Peptidase"/>
    <property type="match status" value="1"/>
</dbReference>
<dbReference type="RefSeq" id="WP_006361419.1">
    <property type="nucleotide sequence ID" value="NZ_GG700630.1"/>
</dbReference>
<feature type="region of interest" description="Disordered" evidence="10">
    <location>
        <begin position="1648"/>
        <end position="1747"/>
    </location>
</feature>
<evidence type="ECO:0000256" key="6">
    <source>
        <dbReference type="ARBA" id="ARBA00022801"/>
    </source>
</evidence>
<keyword evidence="2" id="KW-0134">Cell wall</keyword>
<evidence type="ECO:0000259" key="14">
    <source>
        <dbReference type="Pfam" id="PF02225"/>
    </source>
</evidence>
<dbReference type="PANTHER" id="PTHR43806">
    <property type="entry name" value="PEPTIDASE S8"/>
    <property type="match status" value="1"/>
</dbReference>
<dbReference type="PROSITE" id="PS51892">
    <property type="entry name" value="SUBTILASE"/>
    <property type="match status" value="1"/>
</dbReference>
<evidence type="ECO:0000256" key="11">
    <source>
        <dbReference type="SAM" id="Phobius"/>
    </source>
</evidence>
<name>D0WEE5_SLAES</name>
<keyword evidence="6 9" id="KW-0378">Hydrolase</keyword>
<evidence type="ECO:0000259" key="13">
    <source>
        <dbReference type="Pfam" id="PF00082"/>
    </source>
</evidence>
<evidence type="ECO:0000256" key="10">
    <source>
        <dbReference type="SAM" id="MobiDB-lite"/>
    </source>
</evidence>
<dbReference type="eggNOG" id="COG1404">
    <property type="taxonomic scope" value="Bacteria"/>
</dbReference>
<reference evidence="15" key="1">
    <citation type="submission" date="2009-10" db="EMBL/GenBank/DDBJ databases">
        <authorList>
            <person name="Weinstock G."/>
            <person name="Sodergren E."/>
            <person name="Clifton S."/>
            <person name="Fulton L."/>
            <person name="Fulton B."/>
            <person name="Courtney L."/>
            <person name="Fronick C."/>
            <person name="Harrison M."/>
            <person name="Strong C."/>
            <person name="Farmer C."/>
            <person name="Delahaunty K."/>
            <person name="Markovic C."/>
            <person name="Hall O."/>
            <person name="Minx P."/>
            <person name="Tomlinson C."/>
            <person name="Mitreva M."/>
            <person name="Nelson J."/>
            <person name="Hou S."/>
            <person name="Wollam A."/>
            <person name="Pepin K.H."/>
            <person name="Johnson M."/>
            <person name="Bhonagiri V."/>
            <person name="Nash W.E."/>
            <person name="Warren W."/>
            <person name="Chinwalla A."/>
            <person name="Mardis E.R."/>
            <person name="Wilson R.K."/>
        </authorList>
    </citation>
    <scope>NUCLEOTIDE SEQUENCE [LARGE SCALE GENOMIC DNA]</scope>
    <source>
        <strain evidence="15">ATCC 700122</strain>
    </source>
</reference>
<evidence type="ECO:0000313" key="16">
    <source>
        <dbReference type="Proteomes" id="UP000006001"/>
    </source>
</evidence>
<feature type="chain" id="PRO_5038564210" evidence="12">
    <location>
        <begin position="25"/>
        <end position="1778"/>
    </location>
</feature>
<dbReference type="InterPro" id="IPR023828">
    <property type="entry name" value="Peptidase_S8_Ser-AS"/>
</dbReference>
<protein>
    <submittedName>
        <fullName evidence="15">LPXTG-motif cell wall anchor domain protein</fullName>
    </submittedName>
</protein>
<dbReference type="Gene3D" id="3.40.50.200">
    <property type="entry name" value="Peptidase S8/S53 domain"/>
    <property type="match status" value="1"/>
</dbReference>
<comment type="caution">
    <text evidence="15">The sequence shown here is derived from an EMBL/GenBank/DDBJ whole genome shotgun (WGS) entry which is preliminary data.</text>
</comment>
<gene>
    <name evidence="15" type="ORF">HMPREF0762_00175</name>
</gene>
<dbReference type="GeneID" id="85006845"/>
<dbReference type="PROSITE" id="PS00137">
    <property type="entry name" value="SUBTILASE_HIS"/>
    <property type="match status" value="1"/>
</dbReference>
<dbReference type="PROSITE" id="PS00138">
    <property type="entry name" value="SUBTILASE_SER"/>
    <property type="match status" value="1"/>
</dbReference>
<dbReference type="SMART" id="SM00365">
    <property type="entry name" value="LRR_SD22"/>
    <property type="match status" value="3"/>
</dbReference>
<sequence>MIDCVSRRAAAIFMALALAATMCAAPLGGLARADDDPHGMPAAKGSASGAPHAWFDAFSSELAASASEPSSTDSVRVILEFAPSQDGLDAQAVRDAGLEEVSKALGRTVEAEETYDAVFIGCAVTLTYEEAFELAYVPSLANAFVEHEYAAPEPAPAEDAVSMQSLRSAADPEGNLTSNGQGKGLVVAVIDSGAQIDHEALRLTDDSTGRLTEADIDRLKSEKGLGGAYGNAKVPYVYDYAGRDADVFNPGNNHGMHVAGIVAANSGKVQGVAPEAQLVIMKIFGDNDSGGSAGYVKAIDDALKLDVDAINMSIGLPAAGQSGNERGLDRALEAAQAQGVSVAVSAGNESRMGLGAVDVPSTDPDYGVVASPSIAGRAIAVASSDNDSMVIRNALRLTSGDGEAKGVYACMPKGKPVAFDTDYGILDCNFGSTADFKGKTFGPNQYALVKRGGTENGVRLTFQAKAENALAAGAAGVIVYDAESTELFAPGVETTAISIIAVPQNVGLALAADPAATWRVSEGYVSASLDTAGKPSSFSAWGVSPEFDLKPEIMATGGHVFSLDNNGGYTDLQGTSMASPQVAGSVALLRAHLSHMGVDKANLSLTAKNVLMSTAVPTKNAEDVYYSPRKQGAGQMDLSAALAAKAYLVDPRTGESKIMLGNLSKGEATFDIEGRSLDGQAREYDLAVYVGTDNVDEGRFTFEPNRLSSAAAGTLSIGEGGTGKASVSFDVTASEADLSAQMPNGYFLEGYVIATSREDSSKLVIPFVGFRGSWEKVPLFEDFVDTFTGSKHPLYDRLETAPSDPTNKDVDLFTHFKTGVNVEQQGGFGRVKRVVVGELTPEGATHRSFSSTIAFSPNGDRQGDYLELSAVLLRNYRDLEVGVYADAALTEKVYTGNPYEREGRKNFGGMQGYASIGKYLKSNLLYWTGVDDARMNVEDGTYYVALKARPLAGDEYQTLVKPVIVDTKPPILTKASGGAPDEALVDATDDGSGIRDLVATVKGSGAKVPVSLRNGSYVLDVPAGVEPSDIDVTATDCAYNATTRTVSELVGADDLCSITYEINDTTGKDPAIQVDVTLTNAAGEAELDPAHLVPGRYTLSAKLHGYWKDDVELDPTEIEVEVGPGKKTEHVVFNLRKSTTVTYVIVDYALNEAAHAKAGIGPYDKITDKNVHLIDELGAPENPILNVGNLKGLEDLPALTSLHLKDGMLYSTSLLPKLSHLEKLGLVNKKLDSASFAKSLRNLKELDLTDNDIARISADDFASKADGKASVADLVLDGNRIEDVSVLASSGIGRISALHQRIAKTTDQASIAIPLTSLDGSQARIVATDDLAVEGNVVTITHPQKNTTYETSFDSADGVLSGTLRITFEGENVGPQPPDQPGVAFEDATVARAVAEALHLPEGSSIPESRLQEVTALGSKDEPLAGIATLSDLAKLPNLCSISVAELPERLDLAPLGEAPLLNNVGIERTPGFDPARLPAMPGLKTLQLTHDGIADISSLARFTKLDTLDLTDNAIESIEALASMPELSKAFLGGNRIADISPLSENDTLTSCYLTGNRVKDFSPLGRAIAASGSYTINALMQQSEAYVEGDSFESPLKDKDGKPLALSSSALVRNEDGTYSWPGSQDGDELAIPFATDDFRFNGTLTLHRGAAPTPPDPEPDPGPRPEPGPDPDPEPSPDPTPDPTPSPGEGVQPEGQGQDASDDARQADATQEPGFGSGGFARENAGALQSESSQRIPSTGDGTQALTTAGAAMFLSSGVLLAAAARRARGRRSRF</sequence>
<dbReference type="STRING" id="649764.HMPREF0762_00175"/>
<dbReference type="EMBL" id="ACUX02000004">
    <property type="protein sequence ID" value="EEZ62083.1"/>
    <property type="molecule type" value="Genomic_DNA"/>
</dbReference>
<accession>D0WEE5</accession>
<dbReference type="SUPFAM" id="SSF52743">
    <property type="entry name" value="Subtilisin-like"/>
    <property type="match status" value="1"/>
</dbReference>
<evidence type="ECO:0000256" key="5">
    <source>
        <dbReference type="ARBA" id="ARBA00022737"/>
    </source>
</evidence>
<evidence type="ECO:0000256" key="12">
    <source>
        <dbReference type="SAM" id="SignalP"/>
    </source>
</evidence>
<feature type="compositionally biased region" description="Low complexity" evidence="10">
    <location>
        <begin position="1690"/>
        <end position="1702"/>
    </location>
</feature>
<dbReference type="GO" id="GO:0004252">
    <property type="term" value="F:serine-type endopeptidase activity"/>
    <property type="evidence" value="ECO:0007669"/>
    <property type="project" value="UniProtKB-UniRule"/>
</dbReference>
<dbReference type="OrthoDB" id="614750at2"/>
<dbReference type="InterPro" id="IPR036852">
    <property type="entry name" value="Peptidase_S8/S53_dom_sf"/>
</dbReference>
<dbReference type="InterPro" id="IPR032675">
    <property type="entry name" value="LRR_dom_sf"/>
</dbReference>
<dbReference type="Gene3D" id="2.60.40.1710">
    <property type="entry name" value="Subtilisin-like superfamily"/>
    <property type="match status" value="1"/>
</dbReference>
<evidence type="ECO:0000256" key="7">
    <source>
        <dbReference type="ARBA" id="ARBA00022825"/>
    </source>
</evidence>
<feature type="active site" description="Charge relay system" evidence="8 9">
    <location>
        <position position="254"/>
    </location>
</feature>
<dbReference type="InterPro" id="IPR050131">
    <property type="entry name" value="Peptidase_S8_subtilisin-like"/>
</dbReference>
<dbReference type="PROSITE" id="PS51450">
    <property type="entry name" value="LRR"/>
    <property type="match status" value="2"/>
</dbReference>
<dbReference type="HOGENOM" id="CLU_238644_0_0_11"/>
<dbReference type="InterPro" id="IPR001611">
    <property type="entry name" value="Leu-rich_rpt"/>
</dbReference>
<keyword evidence="12" id="KW-0732">Signal</keyword>
<keyword evidence="3" id="KW-0433">Leucine-rich repeat</keyword>
<evidence type="ECO:0000256" key="8">
    <source>
        <dbReference type="PIRSR" id="PIRSR615500-1"/>
    </source>
</evidence>
<proteinExistence type="inferred from homology"/>
<keyword evidence="16" id="KW-1185">Reference proteome</keyword>
<evidence type="ECO:0000256" key="4">
    <source>
        <dbReference type="ARBA" id="ARBA00022670"/>
    </source>
</evidence>
<dbReference type="Pfam" id="PF00082">
    <property type="entry name" value="Peptidase_S8"/>
    <property type="match status" value="1"/>
</dbReference>
<dbReference type="InterPro" id="IPR003591">
    <property type="entry name" value="Leu-rich_rpt_typical-subtyp"/>
</dbReference>
<keyword evidence="5" id="KW-0677">Repeat</keyword>
<dbReference type="SUPFAM" id="SSF52047">
    <property type="entry name" value="RNI-like"/>
    <property type="match status" value="1"/>
</dbReference>
<feature type="signal peptide" evidence="12">
    <location>
        <begin position="1"/>
        <end position="24"/>
    </location>
</feature>
<feature type="compositionally biased region" description="Pro residues" evidence="10">
    <location>
        <begin position="1679"/>
        <end position="1689"/>
    </location>
</feature>
<keyword evidence="7 9" id="KW-0720">Serine protease</keyword>
<feature type="active site" description="Charge relay system" evidence="8 9">
    <location>
        <position position="576"/>
    </location>
</feature>
<keyword evidence="11" id="KW-0472">Membrane</keyword>
<keyword evidence="2" id="KW-0964">Secreted</keyword>
<evidence type="ECO:0000313" key="15">
    <source>
        <dbReference type="EMBL" id="EEZ62083.1"/>
    </source>
</evidence>
<dbReference type="Gene3D" id="3.50.30.30">
    <property type="match status" value="1"/>
</dbReference>
<evidence type="ECO:0000256" key="2">
    <source>
        <dbReference type="ARBA" id="ARBA00022512"/>
    </source>
</evidence>
<dbReference type="InterPro" id="IPR022398">
    <property type="entry name" value="Peptidase_S8_His-AS"/>
</dbReference>
<feature type="domain" description="PA" evidence="14">
    <location>
        <begin position="430"/>
        <end position="510"/>
    </location>
</feature>
<evidence type="ECO:0000256" key="1">
    <source>
        <dbReference type="ARBA" id="ARBA00011073"/>
    </source>
</evidence>
<dbReference type="SMART" id="SM00369">
    <property type="entry name" value="LRR_TYP"/>
    <property type="match status" value="2"/>
</dbReference>
<keyword evidence="11" id="KW-0812">Transmembrane</keyword>
<dbReference type="Pfam" id="PF02225">
    <property type="entry name" value="PA"/>
    <property type="match status" value="1"/>
</dbReference>
<keyword evidence="11" id="KW-1133">Transmembrane helix</keyword>
<evidence type="ECO:0000256" key="9">
    <source>
        <dbReference type="PROSITE-ProRule" id="PRU01240"/>
    </source>
</evidence>
<feature type="compositionally biased region" description="Polar residues" evidence="10">
    <location>
        <begin position="1730"/>
        <end position="1747"/>
    </location>
</feature>
<dbReference type="eggNOG" id="COG4886">
    <property type="taxonomic scope" value="Bacteria"/>
</dbReference>
<dbReference type="PRINTS" id="PR00723">
    <property type="entry name" value="SUBTILISIN"/>
</dbReference>
<dbReference type="InterPro" id="IPR015500">
    <property type="entry name" value="Peptidase_S8_subtilisin-rel"/>
</dbReference>
<feature type="transmembrane region" description="Helical" evidence="11">
    <location>
        <begin position="1748"/>
        <end position="1768"/>
    </location>
</feature>
<dbReference type="PANTHER" id="PTHR43806:SF11">
    <property type="entry name" value="CEREVISIN-RELATED"/>
    <property type="match status" value="1"/>
</dbReference>
<dbReference type="InterPro" id="IPR034216">
    <property type="entry name" value="C5a_Peptidase"/>
</dbReference>
<dbReference type="Gene3D" id="3.80.10.10">
    <property type="entry name" value="Ribonuclease Inhibitor"/>
    <property type="match status" value="2"/>
</dbReference>
<dbReference type="InterPro" id="IPR003137">
    <property type="entry name" value="PA_domain"/>
</dbReference>